<keyword evidence="11" id="KW-1185">Reference proteome</keyword>
<evidence type="ECO:0000256" key="3">
    <source>
        <dbReference type="ARBA" id="ARBA00023136"/>
    </source>
</evidence>
<evidence type="ECO:0000259" key="8">
    <source>
        <dbReference type="Pfam" id="PF00122"/>
    </source>
</evidence>
<comment type="caution">
    <text evidence="10">The sequence shown here is derived from an EMBL/GenBank/DDBJ whole genome shotgun (WGS) entry which is preliminary data.</text>
</comment>
<feature type="binding site" evidence="5">
    <location>
        <position position="405"/>
    </location>
    <ligand>
        <name>ATP</name>
        <dbReference type="ChEBI" id="CHEBI:30616"/>
    </ligand>
</feature>
<dbReference type="NCBIfam" id="TIGR01494">
    <property type="entry name" value="ATPase_P-type"/>
    <property type="match status" value="1"/>
</dbReference>
<dbReference type="InterPro" id="IPR032631">
    <property type="entry name" value="P-type_ATPase_N"/>
</dbReference>
<dbReference type="GO" id="GO:0140326">
    <property type="term" value="F:ATPase-coupled intramembrane lipid transporter activity"/>
    <property type="evidence" value="ECO:0007669"/>
    <property type="project" value="UniProtKB-EC"/>
</dbReference>
<dbReference type="InterPro" id="IPR059000">
    <property type="entry name" value="ATPase_P-type_domA"/>
</dbReference>
<comment type="cofactor">
    <cofactor evidence="6">
        <name>Mg(2+)</name>
        <dbReference type="ChEBI" id="CHEBI:18420"/>
    </cofactor>
</comment>
<keyword evidence="2 7" id="KW-1133">Transmembrane helix</keyword>
<dbReference type="AlphaFoldDB" id="A0A7D9I6N8"/>
<proteinExistence type="inferred from homology"/>
<dbReference type="EC" id="7.6.2.1" evidence="7"/>
<evidence type="ECO:0000256" key="6">
    <source>
        <dbReference type="PIRSR" id="PIRSR606539-3"/>
    </source>
</evidence>
<dbReference type="InterPro" id="IPR018303">
    <property type="entry name" value="ATPase_P-typ_P_site"/>
</dbReference>
<dbReference type="EMBL" id="CACRXK020003205">
    <property type="protein sequence ID" value="CAB3997846.1"/>
    <property type="molecule type" value="Genomic_DNA"/>
</dbReference>
<feature type="binding site" evidence="6">
    <location>
        <position position="405"/>
    </location>
    <ligand>
        <name>Mg(2+)</name>
        <dbReference type="ChEBI" id="CHEBI:18420"/>
    </ligand>
</feature>
<dbReference type="GO" id="GO:0016887">
    <property type="term" value="F:ATP hydrolysis activity"/>
    <property type="evidence" value="ECO:0007669"/>
    <property type="project" value="InterPro"/>
</dbReference>
<gene>
    <name evidence="10" type="ORF">PACLA_8A061134</name>
</gene>
<reference evidence="10" key="1">
    <citation type="submission" date="2020-04" db="EMBL/GenBank/DDBJ databases">
        <authorList>
            <person name="Alioto T."/>
            <person name="Alioto T."/>
            <person name="Gomez Garrido J."/>
        </authorList>
    </citation>
    <scope>NUCLEOTIDE SEQUENCE</scope>
    <source>
        <strain evidence="10">A484AB</strain>
    </source>
</reference>
<dbReference type="InterPro" id="IPR023298">
    <property type="entry name" value="ATPase_P-typ_TM_dom_sf"/>
</dbReference>
<evidence type="ECO:0000256" key="1">
    <source>
        <dbReference type="ARBA" id="ARBA00022692"/>
    </source>
</evidence>
<keyword evidence="3 7" id="KW-0472">Membrane</keyword>
<dbReference type="GO" id="GO:0045332">
    <property type="term" value="P:phospholipid translocation"/>
    <property type="evidence" value="ECO:0007669"/>
    <property type="project" value="TreeGrafter"/>
</dbReference>
<dbReference type="SUPFAM" id="SSF56784">
    <property type="entry name" value="HAD-like"/>
    <property type="match status" value="1"/>
</dbReference>
<dbReference type="PANTHER" id="PTHR24092">
    <property type="entry name" value="PROBABLE PHOSPHOLIPID-TRANSPORTING ATPASE"/>
    <property type="match status" value="1"/>
</dbReference>
<evidence type="ECO:0000256" key="4">
    <source>
        <dbReference type="PIRSR" id="PIRSR606539-1"/>
    </source>
</evidence>
<dbReference type="Proteomes" id="UP001152795">
    <property type="component" value="Unassembled WGS sequence"/>
</dbReference>
<dbReference type="InterPro" id="IPR036412">
    <property type="entry name" value="HAD-like_sf"/>
</dbReference>
<dbReference type="Pfam" id="PF16209">
    <property type="entry name" value="PhoLip_ATPase_N"/>
    <property type="match status" value="1"/>
</dbReference>
<feature type="domain" description="P-type ATPase N-terminal" evidence="9">
    <location>
        <begin position="39"/>
        <end position="96"/>
    </location>
</feature>
<keyword evidence="5 7" id="KW-0067">ATP-binding</keyword>
<dbReference type="Pfam" id="PF00122">
    <property type="entry name" value="E1-E2_ATPase"/>
    <property type="match status" value="1"/>
</dbReference>
<dbReference type="InterPro" id="IPR006539">
    <property type="entry name" value="P-type_ATPase_IV"/>
</dbReference>
<dbReference type="GO" id="GO:0005524">
    <property type="term" value="F:ATP binding"/>
    <property type="evidence" value="ECO:0007669"/>
    <property type="project" value="UniProtKB-UniRule"/>
</dbReference>
<dbReference type="SUPFAM" id="SSF81653">
    <property type="entry name" value="Calcium ATPase, transduction domain A"/>
    <property type="match status" value="1"/>
</dbReference>
<feature type="transmembrane region" description="Helical" evidence="7">
    <location>
        <begin position="338"/>
        <end position="357"/>
    </location>
</feature>
<dbReference type="GO" id="GO:0000287">
    <property type="term" value="F:magnesium ion binding"/>
    <property type="evidence" value="ECO:0007669"/>
    <property type="project" value="UniProtKB-UniRule"/>
</dbReference>
<keyword evidence="5 7" id="KW-0547">Nucleotide-binding</keyword>
<dbReference type="PANTHER" id="PTHR24092:SF175">
    <property type="entry name" value="PHOSPHOLIPID-TRANSPORTING ATPASE"/>
    <property type="match status" value="1"/>
</dbReference>
<dbReference type="SUPFAM" id="SSF81665">
    <property type="entry name" value="Calcium ATPase, transmembrane domain M"/>
    <property type="match status" value="1"/>
</dbReference>
<feature type="active site" description="4-aspartylphosphate intermediate" evidence="4">
    <location>
        <position position="403"/>
    </location>
</feature>
<dbReference type="OrthoDB" id="377733at2759"/>
<comment type="subcellular location">
    <subcellularLocation>
        <location evidence="7">Membrane</location>
        <topology evidence="7">Multi-pass membrane protein</topology>
    </subcellularLocation>
</comment>
<keyword evidence="6 7" id="KW-0460">Magnesium</keyword>
<comment type="caution">
    <text evidence="7">Lacks conserved residue(s) required for the propagation of feature annotation.</text>
</comment>
<feature type="transmembrane region" description="Helical" evidence="7">
    <location>
        <begin position="295"/>
        <end position="314"/>
    </location>
</feature>
<organism evidence="10 11">
    <name type="scientific">Paramuricea clavata</name>
    <name type="common">Red gorgonian</name>
    <name type="synonym">Violescent sea-whip</name>
    <dbReference type="NCBI Taxonomy" id="317549"/>
    <lineage>
        <taxon>Eukaryota</taxon>
        <taxon>Metazoa</taxon>
        <taxon>Cnidaria</taxon>
        <taxon>Anthozoa</taxon>
        <taxon>Octocorallia</taxon>
        <taxon>Malacalcyonacea</taxon>
        <taxon>Plexauridae</taxon>
        <taxon>Paramuricea</taxon>
    </lineage>
</organism>
<evidence type="ECO:0000256" key="2">
    <source>
        <dbReference type="ARBA" id="ARBA00022989"/>
    </source>
</evidence>
<dbReference type="NCBIfam" id="TIGR01652">
    <property type="entry name" value="ATPase-Plipid"/>
    <property type="match status" value="1"/>
</dbReference>
<keyword evidence="1 7" id="KW-0812">Transmembrane</keyword>
<feature type="binding site" evidence="5">
    <location>
        <position position="403"/>
    </location>
    <ligand>
        <name>ATP</name>
        <dbReference type="ChEBI" id="CHEBI:30616"/>
    </ligand>
</feature>
<dbReference type="GO" id="GO:0005886">
    <property type="term" value="C:plasma membrane"/>
    <property type="evidence" value="ECO:0007669"/>
    <property type="project" value="TreeGrafter"/>
</dbReference>
<feature type="binding site" evidence="5">
    <location>
        <position position="404"/>
    </location>
    <ligand>
        <name>ATP</name>
        <dbReference type="ChEBI" id="CHEBI:30616"/>
    </ligand>
</feature>
<dbReference type="PROSITE" id="PS00154">
    <property type="entry name" value="ATPASE_E1_E2"/>
    <property type="match status" value="1"/>
</dbReference>
<keyword evidence="6" id="KW-0479">Metal-binding</keyword>
<evidence type="ECO:0000313" key="10">
    <source>
        <dbReference type="EMBL" id="CAB3997846.1"/>
    </source>
</evidence>
<keyword evidence="7" id="KW-1278">Translocase</keyword>
<comment type="catalytic activity">
    <reaction evidence="7">
        <text>ATP + H2O + phospholipidSide 1 = ADP + phosphate + phospholipidSide 2.</text>
        <dbReference type="EC" id="7.6.2.1"/>
    </reaction>
</comment>
<accession>A0A7D9I6N8</accession>
<protein>
    <recommendedName>
        <fullName evidence="7">Phospholipid-transporting ATPase</fullName>
        <ecNumber evidence="7">7.6.2.1</ecNumber>
    </recommendedName>
</protein>
<dbReference type="GO" id="GO:0005783">
    <property type="term" value="C:endoplasmic reticulum"/>
    <property type="evidence" value="ECO:0007669"/>
    <property type="project" value="TreeGrafter"/>
</dbReference>
<sequence>MAFDSIKDWLGCWSGNYEGEFRTVYFLRKLPENNVEIARQYHRFPDNAVVSSKYTSWNFVPKNLFEQFRRIANFYFLCISVVQLFIDSPVSPLTSIFPLCFVVAVTALKQGYEDWKRHQADKEVNNRKYELVSPFNGHLVSVTSKDIKVGDIVKVKAEEEFPCDLVLLSSEDPEGKCHVTTANLDGETNLKLHSSLPDTAELQTAETLNYLPAHIECEHPMPDLYKFQGRMILDNNGTETTKSLGPSQVLLRGARLKNTSYVFGVAVYTGMDTKMALNQRQNPHKYSTVERTMNTFLIIFLVVLLVLCTLHTVLKRIRGGPPYVEEADTGTVQGLEDFLSFIILYNYVIPISLYVTIELQKFTGALFFNWDIEMYNEETDEPAKANTSDLNEELGQIQYVFTDKTGTLTENDMQFRTCSINGEKYEEIDNLLCADGMRSHNFQSSNFTPEMHEFFLTLSLCHTVHATEEEDENAPYPYHYQ</sequence>
<comment type="similarity">
    <text evidence="7">Belongs to the cation transport ATPase (P-type) (TC 3.A.3) family. Type IV subfamily.</text>
</comment>
<name>A0A7D9I6N8_PARCT</name>
<feature type="binding site" evidence="6">
    <location>
        <position position="403"/>
    </location>
    <ligand>
        <name>Mg(2+)</name>
        <dbReference type="ChEBI" id="CHEBI:18420"/>
    </ligand>
</feature>
<evidence type="ECO:0000313" key="11">
    <source>
        <dbReference type="Proteomes" id="UP001152795"/>
    </source>
</evidence>
<dbReference type="InterPro" id="IPR001757">
    <property type="entry name" value="P_typ_ATPase"/>
</dbReference>
<evidence type="ECO:0000256" key="7">
    <source>
        <dbReference type="RuleBase" id="RU362033"/>
    </source>
</evidence>
<dbReference type="InterPro" id="IPR008250">
    <property type="entry name" value="ATPase_P-typ_transduc_dom_A_sf"/>
</dbReference>
<evidence type="ECO:0000259" key="9">
    <source>
        <dbReference type="Pfam" id="PF16209"/>
    </source>
</evidence>
<dbReference type="Gene3D" id="2.70.150.10">
    <property type="entry name" value="Calcium-transporting ATPase, cytoplasmic transduction domain A"/>
    <property type="match status" value="1"/>
</dbReference>
<feature type="non-terminal residue" evidence="10">
    <location>
        <position position="1"/>
    </location>
</feature>
<evidence type="ECO:0000256" key="5">
    <source>
        <dbReference type="PIRSR" id="PIRSR606539-2"/>
    </source>
</evidence>
<feature type="domain" description="P-type ATPase A" evidence="8">
    <location>
        <begin position="136"/>
        <end position="188"/>
    </location>
</feature>